<accession>A0A7D9HYV3</accession>
<dbReference type="OrthoDB" id="5954773at2759"/>
<feature type="compositionally biased region" description="Polar residues" evidence="1">
    <location>
        <begin position="72"/>
        <end position="81"/>
    </location>
</feature>
<gene>
    <name evidence="2" type="ORF">PACLA_8A038384</name>
</gene>
<evidence type="ECO:0000256" key="1">
    <source>
        <dbReference type="SAM" id="MobiDB-lite"/>
    </source>
</evidence>
<comment type="caution">
    <text evidence="2">The sequence shown here is derived from an EMBL/GenBank/DDBJ whole genome shotgun (WGS) entry which is preliminary data.</text>
</comment>
<dbReference type="EMBL" id="CACRXK020002944">
    <property type="protein sequence ID" value="CAB3996781.1"/>
    <property type="molecule type" value="Genomic_DNA"/>
</dbReference>
<evidence type="ECO:0000313" key="2">
    <source>
        <dbReference type="EMBL" id="CAB3996781.1"/>
    </source>
</evidence>
<dbReference type="Proteomes" id="UP001152795">
    <property type="component" value="Unassembled WGS sequence"/>
</dbReference>
<protein>
    <submittedName>
        <fullName evidence="2">Uncharacterized protein</fullName>
    </submittedName>
</protein>
<proteinExistence type="predicted"/>
<organism evidence="2 3">
    <name type="scientific">Paramuricea clavata</name>
    <name type="common">Red gorgonian</name>
    <name type="synonym">Violescent sea-whip</name>
    <dbReference type="NCBI Taxonomy" id="317549"/>
    <lineage>
        <taxon>Eukaryota</taxon>
        <taxon>Metazoa</taxon>
        <taxon>Cnidaria</taxon>
        <taxon>Anthozoa</taxon>
        <taxon>Octocorallia</taxon>
        <taxon>Malacalcyonacea</taxon>
        <taxon>Plexauridae</taxon>
        <taxon>Paramuricea</taxon>
    </lineage>
</organism>
<feature type="region of interest" description="Disordered" evidence="1">
    <location>
        <begin position="72"/>
        <end position="135"/>
    </location>
</feature>
<reference evidence="2" key="1">
    <citation type="submission" date="2020-04" db="EMBL/GenBank/DDBJ databases">
        <authorList>
            <person name="Alioto T."/>
            <person name="Alioto T."/>
            <person name="Gomez Garrido J."/>
        </authorList>
    </citation>
    <scope>NUCLEOTIDE SEQUENCE</scope>
    <source>
        <strain evidence="2">A484AB</strain>
    </source>
</reference>
<name>A0A7D9HYV3_PARCT</name>
<feature type="compositionally biased region" description="Basic and acidic residues" evidence="1">
    <location>
        <begin position="104"/>
        <end position="123"/>
    </location>
</feature>
<keyword evidence="3" id="KW-1185">Reference proteome</keyword>
<sequence>MEGEKNSESDKFEKSYPLIRDLVASLLIANDENDISETKLTETVENDTNSKAVSLSAISVTFISSESAITEDNNEYSPNQRKISKKKYQTDSSKENNIISTPSKTDEESKKRENKENSCKDGPGEPTSSGEHKSDWQNKLVAVEDDVPQCSEIDLSTLKYLKYGVTQGSILGPLLFLIYINDLPNCLQHSTARMFAMIVKTECLLIGSRYNINTLDEQLRVFIGDEPIKGVHFTKALGVKIDQFLTWDSRIDQTSKKNLLE</sequence>
<dbReference type="AlphaFoldDB" id="A0A7D9HYV3"/>
<evidence type="ECO:0000313" key="3">
    <source>
        <dbReference type="Proteomes" id="UP001152795"/>
    </source>
</evidence>